<reference evidence="1" key="1">
    <citation type="submission" date="2020-11" db="EMBL/GenBank/DDBJ databases">
        <authorList>
            <person name="Tran Van P."/>
        </authorList>
    </citation>
    <scope>NUCLEOTIDE SEQUENCE</scope>
</reference>
<name>A0A7R9CP22_TIMCR</name>
<dbReference type="EMBL" id="OC317983">
    <property type="protein sequence ID" value="CAD7400024.1"/>
    <property type="molecule type" value="Genomic_DNA"/>
</dbReference>
<proteinExistence type="predicted"/>
<gene>
    <name evidence="1" type="ORF">TCEB3V08_LOCUS5311</name>
</gene>
<accession>A0A7R9CP22</accession>
<evidence type="ECO:0000313" key="1">
    <source>
        <dbReference type="EMBL" id="CAD7400024.1"/>
    </source>
</evidence>
<protein>
    <submittedName>
        <fullName evidence="1">Uncharacterized protein</fullName>
    </submittedName>
</protein>
<sequence>MRDIMNSVQTYNLNNYYLCNLFVVMYCDNNLIRLVINTFPTVTCFCVTRNKIVYVILACVYGISQKQIALKYKNPALLESGVTNRIQLNISSKEEIDDDINGYGGVFEFVGEEES</sequence>
<organism evidence="1">
    <name type="scientific">Timema cristinae</name>
    <name type="common">Walking stick</name>
    <dbReference type="NCBI Taxonomy" id="61476"/>
    <lineage>
        <taxon>Eukaryota</taxon>
        <taxon>Metazoa</taxon>
        <taxon>Ecdysozoa</taxon>
        <taxon>Arthropoda</taxon>
        <taxon>Hexapoda</taxon>
        <taxon>Insecta</taxon>
        <taxon>Pterygota</taxon>
        <taxon>Neoptera</taxon>
        <taxon>Polyneoptera</taxon>
        <taxon>Phasmatodea</taxon>
        <taxon>Timematodea</taxon>
        <taxon>Timematoidea</taxon>
        <taxon>Timematidae</taxon>
        <taxon>Timema</taxon>
    </lineage>
</organism>
<dbReference type="AlphaFoldDB" id="A0A7R9CP22"/>